<dbReference type="GO" id="GO:0005525">
    <property type="term" value="F:GTP binding"/>
    <property type="evidence" value="ECO:0007669"/>
    <property type="project" value="UniProtKB-KW"/>
</dbReference>
<dbReference type="Pfam" id="PF04548">
    <property type="entry name" value="AIG1"/>
    <property type="match status" value="1"/>
</dbReference>
<dbReference type="InterPro" id="IPR027417">
    <property type="entry name" value="P-loop_NTPase"/>
</dbReference>
<evidence type="ECO:0000259" key="5">
    <source>
        <dbReference type="PROSITE" id="PS51720"/>
    </source>
</evidence>
<feature type="domain" description="AIG1-type G" evidence="5">
    <location>
        <begin position="26"/>
        <end position="223"/>
    </location>
</feature>
<dbReference type="Proteomes" id="UP000808372">
    <property type="component" value="Chromosome 3"/>
</dbReference>
<evidence type="ECO:0000256" key="4">
    <source>
        <dbReference type="SAM" id="MobiDB-lite"/>
    </source>
</evidence>
<evidence type="ECO:0000256" key="3">
    <source>
        <dbReference type="ARBA" id="ARBA00023134"/>
    </source>
</evidence>
<evidence type="ECO:0000313" key="7">
    <source>
        <dbReference type="RefSeq" id="XP_038844637.1"/>
    </source>
</evidence>
<dbReference type="PANTHER" id="PTHR10903">
    <property type="entry name" value="GTPASE, IMAP FAMILY MEMBER-RELATED"/>
    <property type="match status" value="1"/>
</dbReference>
<dbReference type="Gene3D" id="3.40.50.300">
    <property type="entry name" value="P-loop containing nucleotide triphosphate hydrolases"/>
    <property type="match status" value="1"/>
</dbReference>
<protein>
    <submittedName>
        <fullName evidence="7">Uncharacterized protein LOC120044118</fullName>
    </submittedName>
</protein>
<gene>
    <name evidence="7" type="primary">LOC120044118</name>
</gene>
<evidence type="ECO:0000313" key="6">
    <source>
        <dbReference type="Proteomes" id="UP000808372"/>
    </source>
</evidence>
<keyword evidence="2" id="KW-0547">Nucleotide-binding</keyword>
<dbReference type="PROSITE" id="PS51720">
    <property type="entry name" value="G_AIG1"/>
    <property type="match status" value="1"/>
</dbReference>
<evidence type="ECO:0000256" key="2">
    <source>
        <dbReference type="ARBA" id="ARBA00022741"/>
    </source>
</evidence>
<dbReference type="InterPro" id="IPR006703">
    <property type="entry name" value="G_AIG1"/>
</dbReference>
<dbReference type="GeneID" id="120044118"/>
<accession>A0A8U0QJL2</accession>
<dbReference type="KEGG" id="snh:120044118"/>
<name>A0A8U0QJL2_SALNM</name>
<proteinExistence type="inferred from homology"/>
<keyword evidence="3" id="KW-0342">GTP-binding</keyword>
<dbReference type="InterPro" id="IPR045058">
    <property type="entry name" value="GIMA/IAN/Toc"/>
</dbReference>
<feature type="region of interest" description="Disordered" evidence="4">
    <location>
        <begin position="1"/>
        <end position="21"/>
    </location>
</feature>
<reference evidence="7" key="1">
    <citation type="submission" date="2025-08" db="UniProtKB">
        <authorList>
            <consortium name="RefSeq"/>
        </authorList>
    </citation>
    <scope>IDENTIFICATION</scope>
    <source>
        <tissue evidence="7">White muscle</tissue>
    </source>
</reference>
<comment type="similarity">
    <text evidence="1">Belongs to the TRAFAC class TrmE-Era-EngA-EngB-Septin-like GTPase superfamily. AIG1/Toc34/Toc159-like paraseptin GTPase family. IAN subfamily.</text>
</comment>
<dbReference type="AlphaFoldDB" id="A0A8U0QJL2"/>
<dbReference type="PANTHER" id="PTHR10903:SF177">
    <property type="entry name" value="GTPASE IMAP FAMILY MEMBER 4-LIKE-RELATED"/>
    <property type="match status" value="1"/>
</dbReference>
<organism evidence="6 7">
    <name type="scientific">Salvelinus namaycush</name>
    <name type="common">Lake trout</name>
    <name type="synonym">Salmo namaycush</name>
    <dbReference type="NCBI Taxonomy" id="8040"/>
    <lineage>
        <taxon>Eukaryota</taxon>
        <taxon>Metazoa</taxon>
        <taxon>Chordata</taxon>
        <taxon>Craniata</taxon>
        <taxon>Vertebrata</taxon>
        <taxon>Euteleostomi</taxon>
        <taxon>Actinopterygii</taxon>
        <taxon>Neopterygii</taxon>
        <taxon>Teleostei</taxon>
        <taxon>Protacanthopterygii</taxon>
        <taxon>Salmoniformes</taxon>
        <taxon>Salmonidae</taxon>
        <taxon>Salmoninae</taxon>
        <taxon>Salvelinus</taxon>
    </lineage>
</organism>
<dbReference type="RefSeq" id="XP_038844637.1">
    <property type="nucleotide sequence ID" value="XM_038988709.1"/>
</dbReference>
<keyword evidence="6" id="KW-1185">Reference proteome</keyword>
<sequence>MASNESSNRKRRRKSSMEEPPYLSDDAEFRVLLFGRGGRSQFSLANSILGTVVFADELCNITESQRHRSEAFERKLAVINTPNLSEYEASQKELRRVFKMSVCMSSPGPYVVLFAFDLNNISPSAVSILELVTKHFGDSILNHMMVVVCHEEEKEDSALEEKVKTNRDFRELIEKCGQRYHLFNERKARRDEKVSRQLLEKMDDMVRENGCRFYSNHQYQEAEKRIQKEERFMMKGRKKEMLTKRKELESRYTGEGLEKELLQFETRIRVENREKAERKISEVLGFTLTAVDYAAAVGKGAALGALCGAVMGFEGMAVGAAVGAVVGGVMGGAARAAWGYLTNAAAVGKGAALGALCGAVMGFEGMAVGAAVGAVVGGVMGGAARAAWGYLTNAAAVGKGAALGALCGAVMGFEGMAVGAAVGAVVGGVMGGAARAAWGYLTNAAAVGKGAALRALCGAVMGFEGMAVGAAVPSSGVSSSGVPSSGVSWEVLPERHGVTSQTLLQ</sequence>
<evidence type="ECO:0000256" key="1">
    <source>
        <dbReference type="ARBA" id="ARBA00008535"/>
    </source>
</evidence>